<dbReference type="SUPFAM" id="SSF160350">
    <property type="entry name" value="Rnp2-like"/>
    <property type="match status" value="1"/>
</dbReference>
<evidence type="ECO:0000256" key="3">
    <source>
        <dbReference type="ARBA" id="ARBA00022694"/>
    </source>
</evidence>
<dbReference type="AlphaFoldDB" id="A0A8C4R804"/>
<dbReference type="InterPro" id="IPR016819">
    <property type="entry name" value="RNase_P/MRP_POP5"/>
</dbReference>
<dbReference type="GO" id="GO:0005730">
    <property type="term" value="C:nucleolus"/>
    <property type="evidence" value="ECO:0007669"/>
    <property type="project" value="UniProtKB-SubCell"/>
</dbReference>
<evidence type="ECO:0000256" key="6">
    <source>
        <dbReference type="PIRNR" id="PIRNR023803"/>
    </source>
</evidence>
<evidence type="ECO:0000256" key="2">
    <source>
        <dbReference type="ARBA" id="ARBA00022552"/>
    </source>
</evidence>
<dbReference type="PIRSF" id="PIRSF023803">
    <property type="entry name" value="Ribonuclease_P_prd"/>
    <property type="match status" value="1"/>
</dbReference>
<comment type="subcellular location">
    <subcellularLocation>
        <location evidence="6">Nucleus</location>
        <location evidence="6">Nucleolus</location>
    </subcellularLocation>
</comment>
<keyword evidence="4 6" id="KW-0539">Nucleus</keyword>
<dbReference type="InterPro" id="IPR002759">
    <property type="entry name" value="Pop5/Rpp14/Rnp2-like"/>
</dbReference>
<keyword evidence="3 6" id="KW-0819">tRNA processing</keyword>
<dbReference type="InterPro" id="IPR038085">
    <property type="entry name" value="Rnp2-like_sf"/>
</dbReference>
<name>A0A8C4R804_EPTBU</name>
<dbReference type="Gene3D" id="3.30.70.3250">
    <property type="entry name" value="Ribonuclease P, Pop5 subunit"/>
    <property type="match status" value="1"/>
</dbReference>
<organism evidence="7 8">
    <name type="scientific">Eptatretus burgeri</name>
    <name type="common">Inshore hagfish</name>
    <dbReference type="NCBI Taxonomy" id="7764"/>
    <lineage>
        <taxon>Eukaryota</taxon>
        <taxon>Metazoa</taxon>
        <taxon>Chordata</taxon>
        <taxon>Craniata</taxon>
        <taxon>Vertebrata</taxon>
        <taxon>Cyclostomata</taxon>
        <taxon>Myxini</taxon>
        <taxon>Myxiniformes</taxon>
        <taxon>Myxinidae</taxon>
        <taxon>Eptatretinae</taxon>
        <taxon>Eptatretus</taxon>
    </lineage>
</organism>
<reference evidence="7" key="2">
    <citation type="submission" date="2025-09" db="UniProtKB">
        <authorList>
            <consortium name="Ensembl"/>
        </authorList>
    </citation>
    <scope>IDENTIFICATION</scope>
</reference>
<proteinExistence type="inferred from homology"/>
<evidence type="ECO:0000256" key="1">
    <source>
        <dbReference type="ARBA" id="ARBA00010800"/>
    </source>
</evidence>
<dbReference type="OMA" id="MQNYLDK"/>
<evidence type="ECO:0000256" key="4">
    <source>
        <dbReference type="ARBA" id="ARBA00023242"/>
    </source>
</evidence>
<accession>A0A8C4R804</accession>
<comment type="function">
    <text evidence="6">Component of ribonuclease P, a protein complex that generates mature tRNA molecules by cleaving their 5'-ends.</text>
</comment>
<keyword evidence="2" id="KW-0698">rRNA processing</keyword>
<reference evidence="7" key="1">
    <citation type="submission" date="2025-08" db="UniProtKB">
        <authorList>
            <consortium name="Ensembl"/>
        </authorList>
    </citation>
    <scope>IDENTIFICATION</scope>
</reference>
<dbReference type="Proteomes" id="UP000694388">
    <property type="component" value="Unplaced"/>
</dbReference>
<dbReference type="GO" id="GO:0030677">
    <property type="term" value="C:ribonuclease P complex"/>
    <property type="evidence" value="ECO:0007669"/>
    <property type="project" value="InterPro"/>
</dbReference>
<dbReference type="GO" id="GO:0001682">
    <property type="term" value="P:tRNA 5'-leader removal"/>
    <property type="evidence" value="ECO:0007669"/>
    <property type="project" value="InterPro"/>
</dbReference>
<dbReference type="GeneTree" id="ENSGT00390000012331"/>
<comment type="similarity">
    <text evidence="1 6">Belongs to the eukaryotic/archaeal RNase P protein component 2 family.</text>
</comment>
<dbReference type="Ensembl" id="ENSEBUT00000027159.1">
    <property type="protein sequence ID" value="ENSEBUP00000026583.1"/>
    <property type="gene ID" value="ENSEBUG00000016369.1"/>
</dbReference>
<protein>
    <recommendedName>
        <fullName evidence="5 6">Ribonuclease P/MRP protein subunit POP5</fullName>
    </recommendedName>
</protein>
<keyword evidence="8" id="KW-1185">Reference proteome</keyword>
<dbReference type="Pfam" id="PF01900">
    <property type="entry name" value="RNase_P_Rpp14"/>
    <property type="match status" value="1"/>
</dbReference>
<dbReference type="PANTHER" id="PTHR48414">
    <property type="entry name" value="POP5 HOMOLOG, RIBONUCLEASE P_MRP SUBUNIT"/>
    <property type="match status" value="1"/>
</dbReference>
<evidence type="ECO:0000313" key="8">
    <source>
        <dbReference type="Proteomes" id="UP000694388"/>
    </source>
</evidence>
<evidence type="ECO:0000256" key="5">
    <source>
        <dbReference type="ARBA" id="ARBA00044198"/>
    </source>
</evidence>
<sequence length="163" mass="17923">MVRLKNRYVLCVVRGGDLALRALSPSAVHKTLSHTLQAQHGVYGQARCLIGMTVFYVNMKTGVVIVRVRKDSLSLLSSALPFVSNVGYPPNRVPCHLQTLHVGGSIRSCQKFLIEYHRKTLQSQLAACVTNEERQRVRAAITSTCFSIGPDKDVDADLDLGSD</sequence>
<dbReference type="PANTHER" id="PTHR48414:SF1">
    <property type="entry name" value="POP5 HOMOLOG, RIBONUCLEASE P_MRP SUBUNIT"/>
    <property type="match status" value="1"/>
</dbReference>
<dbReference type="GO" id="GO:0006364">
    <property type="term" value="P:rRNA processing"/>
    <property type="evidence" value="ECO:0007669"/>
    <property type="project" value="UniProtKB-KW"/>
</dbReference>
<evidence type="ECO:0000313" key="7">
    <source>
        <dbReference type="Ensembl" id="ENSEBUP00000026583.1"/>
    </source>
</evidence>
<dbReference type="GO" id="GO:0033204">
    <property type="term" value="F:ribonuclease P RNA binding"/>
    <property type="evidence" value="ECO:0007669"/>
    <property type="project" value="InterPro"/>
</dbReference>